<protein>
    <submittedName>
        <fullName evidence="2">Uncharacterized protein</fullName>
    </submittedName>
</protein>
<dbReference type="AlphaFoldDB" id="F3G040"/>
<evidence type="ECO:0000256" key="1">
    <source>
        <dbReference type="SAM" id="Phobius"/>
    </source>
</evidence>
<dbReference type="HOGENOM" id="CLU_220138_0_0_6"/>
<sequence length="38" mass="4229">TDDHFRAAFYTDPDARIWLNALLAQGMGQAVGFLVLFS</sequence>
<reference evidence="2 3" key="1">
    <citation type="journal article" date="2011" name="PLoS Pathog.">
        <title>Dynamic evolution of pathogenicity revealed by sequencing and comparative genomics of 19 Pseudomonas syringae isolates.</title>
        <authorList>
            <person name="Baltrus D.A."/>
            <person name="Nishimura M.T."/>
            <person name="Romanchuk A."/>
            <person name="Chang J.H."/>
            <person name="Mukhtar M.S."/>
            <person name="Cherkis K."/>
            <person name="Roach J."/>
            <person name="Grant S.R."/>
            <person name="Jones C.D."/>
            <person name="Dangl J.L."/>
        </authorList>
    </citation>
    <scope>NUCLEOTIDE SEQUENCE [LARGE SCALE GENOMIC DNA]</scope>
    <source>
        <strain evidence="3">M301072PT</strain>
    </source>
</reference>
<accession>F3G040</accession>
<keyword evidence="1" id="KW-1133">Transmembrane helix</keyword>
<feature type="non-terminal residue" evidence="2">
    <location>
        <position position="1"/>
    </location>
</feature>
<comment type="caution">
    <text evidence="2">The sequence shown here is derived from an EMBL/GenBank/DDBJ whole genome shotgun (WGS) entry which is preliminary data.</text>
</comment>
<gene>
    <name evidence="2" type="ORF">PSYJA_45046</name>
</gene>
<dbReference type="EMBL" id="AEAH01004102">
    <property type="protein sequence ID" value="EGH35832.1"/>
    <property type="molecule type" value="Genomic_DNA"/>
</dbReference>
<evidence type="ECO:0000313" key="2">
    <source>
        <dbReference type="EMBL" id="EGH35832.1"/>
    </source>
</evidence>
<name>F3G040_PSESX</name>
<keyword evidence="1" id="KW-0812">Transmembrane</keyword>
<feature type="transmembrane region" description="Helical" evidence="1">
    <location>
        <begin position="17"/>
        <end position="37"/>
    </location>
</feature>
<dbReference type="Proteomes" id="UP000004471">
    <property type="component" value="Unassembled WGS sequence"/>
</dbReference>
<proteinExistence type="predicted"/>
<organism evidence="2 3">
    <name type="scientific">Pseudomonas syringae pv. japonica str. M301072</name>
    <dbReference type="NCBI Taxonomy" id="629262"/>
    <lineage>
        <taxon>Bacteria</taxon>
        <taxon>Pseudomonadati</taxon>
        <taxon>Pseudomonadota</taxon>
        <taxon>Gammaproteobacteria</taxon>
        <taxon>Pseudomonadales</taxon>
        <taxon>Pseudomonadaceae</taxon>
        <taxon>Pseudomonas</taxon>
        <taxon>Pseudomonas syringae</taxon>
    </lineage>
</organism>
<evidence type="ECO:0000313" key="3">
    <source>
        <dbReference type="Proteomes" id="UP000004471"/>
    </source>
</evidence>
<feature type="non-terminal residue" evidence="2">
    <location>
        <position position="38"/>
    </location>
</feature>
<keyword evidence="1" id="KW-0472">Membrane</keyword>